<feature type="transmembrane region" description="Helical" evidence="1">
    <location>
        <begin position="113"/>
        <end position="130"/>
    </location>
</feature>
<evidence type="ECO:0000313" key="2">
    <source>
        <dbReference type="EMBL" id="OUD08855.1"/>
    </source>
</evidence>
<keyword evidence="3" id="KW-1185">Reference proteome</keyword>
<keyword evidence="1" id="KW-0812">Transmembrane</keyword>
<accession>A0A251WXJ3</accession>
<dbReference type="Proteomes" id="UP000194664">
    <property type="component" value="Unassembled WGS sequence"/>
</dbReference>
<dbReference type="RefSeq" id="WP_086451346.1">
    <property type="nucleotide sequence ID" value="NZ_MSPP01000003.1"/>
</dbReference>
<sequence>MSYTVKTLLPAKVIHDAGREDSPEEKVNIVGFDVIDTSVLAMTVEDAAGNMQQFPLWPTVRISTRYGKQQTGDQLLAELVKAEKVNMIQPPKPRQEFHQPPLEPVKLVKLRKWEVYALTFVIMFFIWEIVRHAL</sequence>
<proteinExistence type="predicted"/>
<evidence type="ECO:0000313" key="3">
    <source>
        <dbReference type="Proteomes" id="UP000194664"/>
    </source>
</evidence>
<reference evidence="2 3" key="1">
    <citation type="submission" date="2016-12" db="EMBL/GenBank/DDBJ databases">
        <title>The draft genome sequence of HSLHS2.</title>
        <authorList>
            <person name="Hu D."/>
            <person name="Wang L."/>
            <person name="Shao Z."/>
        </authorList>
    </citation>
    <scope>NUCLEOTIDE SEQUENCE [LARGE SCALE GENOMIC DNA]</scope>
    <source>
        <strain evidence="2">MCCC 1A06712</strain>
    </source>
</reference>
<gene>
    <name evidence="2" type="ORF">BVC71_09025</name>
</gene>
<keyword evidence="1" id="KW-1133">Transmembrane helix</keyword>
<protein>
    <submittedName>
        <fullName evidence="2">Uncharacterized protein</fullName>
    </submittedName>
</protein>
<comment type="caution">
    <text evidence="2">The sequence shown here is derived from an EMBL/GenBank/DDBJ whole genome shotgun (WGS) entry which is preliminary data.</text>
</comment>
<dbReference type="AlphaFoldDB" id="A0A251WXJ3"/>
<keyword evidence="1" id="KW-0472">Membrane</keyword>
<name>A0A251WXJ3_9RHOB</name>
<dbReference type="OrthoDB" id="7861946at2"/>
<dbReference type="EMBL" id="MSPP01000003">
    <property type="protein sequence ID" value="OUD08855.1"/>
    <property type="molecule type" value="Genomic_DNA"/>
</dbReference>
<evidence type="ECO:0000256" key="1">
    <source>
        <dbReference type="SAM" id="Phobius"/>
    </source>
</evidence>
<organism evidence="2 3">
    <name type="scientific">Marivivens niveibacter</name>
    <dbReference type="NCBI Taxonomy" id="1930667"/>
    <lineage>
        <taxon>Bacteria</taxon>
        <taxon>Pseudomonadati</taxon>
        <taxon>Pseudomonadota</taxon>
        <taxon>Alphaproteobacteria</taxon>
        <taxon>Rhodobacterales</taxon>
        <taxon>Paracoccaceae</taxon>
        <taxon>Marivivens group</taxon>
        <taxon>Marivivens</taxon>
    </lineage>
</organism>